<dbReference type="eggNOG" id="ENOG502SAD2">
    <property type="taxonomic scope" value="Eukaryota"/>
</dbReference>
<protein>
    <recommendedName>
        <fullName evidence="2">PPPDE domain-containing protein</fullName>
    </recommendedName>
</protein>
<dbReference type="Proteomes" id="UP000077154">
    <property type="component" value="Unassembled WGS sequence"/>
</dbReference>
<dbReference type="Pfam" id="PF20174">
    <property type="entry name" value="DUF6540"/>
    <property type="match status" value="1"/>
</dbReference>
<proteinExistence type="predicted"/>
<dbReference type="InterPro" id="IPR046670">
    <property type="entry name" value="DUF6540"/>
</dbReference>
<organism evidence="1">
    <name type="scientific">Pseudogymnoascus destructans</name>
    <dbReference type="NCBI Taxonomy" id="655981"/>
    <lineage>
        <taxon>Eukaryota</taxon>
        <taxon>Fungi</taxon>
        <taxon>Dikarya</taxon>
        <taxon>Ascomycota</taxon>
        <taxon>Pezizomycotina</taxon>
        <taxon>Leotiomycetes</taxon>
        <taxon>Thelebolales</taxon>
        <taxon>Thelebolaceae</taxon>
        <taxon>Pseudogymnoascus</taxon>
    </lineage>
</organism>
<dbReference type="EMBL" id="KV441388">
    <property type="protein sequence ID" value="OAF61865.1"/>
    <property type="molecule type" value="Genomic_DNA"/>
</dbReference>
<dbReference type="RefSeq" id="XP_024327139.1">
    <property type="nucleotide sequence ID" value="XM_024465140.1"/>
</dbReference>
<dbReference type="VEuPathDB" id="FungiDB:GMDG_05178"/>
<name>A0A177AIG1_9PEZI</name>
<evidence type="ECO:0000313" key="1">
    <source>
        <dbReference type="EMBL" id="OAF61865.1"/>
    </source>
</evidence>
<gene>
    <name evidence="1" type="ORF">VC83_01462</name>
</gene>
<sequence length="126" mass="13733">MSYTVYTAEYLGSPNHVGLFVETSSDGSGQIYHVVGTILNGMIYENKLGKKPEDSVSFVPGSKKVVGRIGQADMGKLDSLCRSIPPPARQVMLNGSRIDPSKPLRRCGEWVEEVKTAARSNGLIYQ</sequence>
<evidence type="ECO:0008006" key="2">
    <source>
        <dbReference type="Google" id="ProtNLM"/>
    </source>
</evidence>
<dbReference type="GeneID" id="36284551"/>
<dbReference type="AlphaFoldDB" id="A0A177AIG1"/>
<dbReference type="OrthoDB" id="4135672at2759"/>
<reference evidence="1" key="1">
    <citation type="submission" date="2016-03" db="EMBL/GenBank/DDBJ databases">
        <title>Updated assembly of Pseudogymnoascus destructans, the fungus causing white-nose syndrome of bats.</title>
        <authorList>
            <person name="Palmer J.M."/>
            <person name="Drees K.P."/>
            <person name="Foster J.T."/>
            <person name="Lindner D.L."/>
        </authorList>
    </citation>
    <scope>NUCLEOTIDE SEQUENCE [LARGE SCALE GENOMIC DNA]</scope>
    <source>
        <strain evidence="1">20631-21</strain>
    </source>
</reference>
<accession>A0A177AIG1</accession>